<proteinExistence type="predicted"/>
<dbReference type="GeneID" id="59345761"/>
<gene>
    <name evidence="1" type="ORF">MIND_00651500</name>
</gene>
<reference evidence="1" key="1">
    <citation type="submission" date="2020-05" db="EMBL/GenBank/DDBJ databases">
        <title>Mycena genomes resolve the evolution of fungal bioluminescence.</title>
        <authorList>
            <person name="Tsai I.J."/>
        </authorList>
    </citation>
    <scope>NUCLEOTIDE SEQUENCE</scope>
    <source>
        <strain evidence="1">171206Taipei</strain>
    </source>
</reference>
<organism evidence="1 2">
    <name type="scientific">Mycena indigotica</name>
    <dbReference type="NCBI Taxonomy" id="2126181"/>
    <lineage>
        <taxon>Eukaryota</taxon>
        <taxon>Fungi</taxon>
        <taxon>Dikarya</taxon>
        <taxon>Basidiomycota</taxon>
        <taxon>Agaricomycotina</taxon>
        <taxon>Agaricomycetes</taxon>
        <taxon>Agaricomycetidae</taxon>
        <taxon>Agaricales</taxon>
        <taxon>Marasmiineae</taxon>
        <taxon>Mycenaceae</taxon>
        <taxon>Mycena</taxon>
    </lineage>
</organism>
<dbReference type="EMBL" id="JACAZF010000005">
    <property type="protein sequence ID" value="KAF7304194.1"/>
    <property type="molecule type" value="Genomic_DNA"/>
</dbReference>
<evidence type="ECO:0000313" key="2">
    <source>
        <dbReference type="Proteomes" id="UP000636479"/>
    </source>
</evidence>
<comment type="caution">
    <text evidence="1">The sequence shown here is derived from an EMBL/GenBank/DDBJ whole genome shotgun (WGS) entry which is preliminary data.</text>
</comment>
<name>A0A8H6W9J6_9AGAR</name>
<accession>A0A8H6W9J6</accession>
<dbReference type="Proteomes" id="UP000636479">
    <property type="component" value="Unassembled WGS sequence"/>
</dbReference>
<dbReference type="RefSeq" id="XP_037221166.1">
    <property type="nucleotide sequence ID" value="XM_037363245.1"/>
</dbReference>
<sequence length="514" mass="57525">MTFPPADNRRHKLRQLERVYHNTPDPYGLLAAKMESLQLRIPPQAVLPPELLADIFKLCTDFPDPTALPPKQDDLILTLTHVCASWRHIVLSLTELWSAIAINITTTRCDLIGEVATLSRSWLSRAGSNTISLTVECSRELAVAANSDPTLMSALSALMDCVVLQNTRRTRFLELRFPEPCVSTLFDVPEGSFSELQSFELSPYIFMHDMENENVDAKWKWRGSAPGFASASRLFHAAFTPAWPSLSDLMDNLGEETIGPIFNDNGGVGNGTASAFRATDVVLPWRNLRSLEFMFTMCPFDIWLNALSQCPLLERCLIGVSPGPLPVSPIQIRLENLDYIYIMSAEGGGDILLSSLVTPNLRSCSLQGHISVRSLFDFQRRSGFELIVLVTLLNIPTNDVYPLLEAFPTLVFLGFVMATTEHYPEDVWSRIARREVLPNLLYLIITPRVSQISALADAIAQNWELAEQAPESERSPLKVWFLAVPPRDVALLKEGLEPLERFAALNMQVEFRDI</sequence>
<dbReference type="OrthoDB" id="3012505at2759"/>
<protein>
    <submittedName>
        <fullName evidence="1">F-box domain-containing protein</fullName>
    </submittedName>
</protein>
<dbReference type="AlphaFoldDB" id="A0A8H6W9J6"/>
<keyword evidence="2" id="KW-1185">Reference proteome</keyword>
<evidence type="ECO:0000313" key="1">
    <source>
        <dbReference type="EMBL" id="KAF7304194.1"/>
    </source>
</evidence>